<feature type="transmembrane region" description="Helical" evidence="5">
    <location>
        <begin position="110"/>
        <end position="132"/>
    </location>
</feature>
<feature type="transmembrane region" description="Helical" evidence="5">
    <location>
        <begin position="277"/>
        <end position="296"/>
    </location>
</feature>
<dbReference type="InterPro" id="IPR051788">
    <property type="entry name" value="MFS_Transporter"/>
</dbReference>
<dbReference type="RefSeq" id="WP_208471106.1">
    <property type="nucleotide sequence ID" value="NZ_JAGFNS010000024.1"/>
</dbReference>
<dbReference type="InterPro" id="IPR020846">
    <property type="entry name" value="MFS_dom"/>
</dbReference>
<keyword evidence="4 5" id="KW-0472">Membrane</keyword>
<accession>A0ABS3UTR1</accession>
<dbReference type="InterPro" id="IPR011701">
    <property type="entry name" value="MFS"/>
</dbReference>
<feature type="transmembrane region" description="Helical" evidence="5">
    <location>
        <begin position="12"/>
        <end position="31"/>
    </location>
</feature>
<evidence type="ECO:0000259" key="6">
    <source>
        <dbReference type="PROSITE" id="PS50850"/>
    </source>
</evidence>
<keyword evidence="8" id="KW-1185">Reference proteome</keyword>
<dbReference type="Pfam" id="PF07690">
    <property type="entry name" value="MFS_1"/>
    <property type="match status" value="1"/>
</dbReference>
<comment type="subcellular location">
    <subcellularLocation>
        <location evidence="1">Cell membrane</location>
        <topology evidence="1">Multi-pass membrane protein</topology>
    </subcellularLocation>
</comment>
<feature type="transmembrane region" description="Helical" evidence="5">
    <location>
        <begin position="170"/>
        <end position="191"/>
    </location>
</feature>
<dbReference type="CDD" id="cd17393">
    <property type="entry name" value="MFS_MosC_like"/>
    <property type="match status" value="1"/>
</dbReference>
<organism evidence="7 8">
    <name type="scientific">Actinoplanes flavus</name>
    <dbReference type="NCBI Taxonomy" id="2820290"/>
    <lineage>
        <taxon>Bacteria</taxon>
        <taxon>Bacillati</taxon>
        <taxon>Actinomycetota</taxon>
        <taxon>Actinomycetes</taxon>
        <taxon>Micromonosporales</taxon>
        <taxon>Micromonosporaceae</taxon>
        <taxon>Actinoplanes</taxon>
    </lineage>
</organism>
<gene>
    <name evidence="7" type="ORF">J5X75_31080</name>
</gene>
<feature type="transmembrane region" description="Helical" evidence="5">
    <location>
        <begin position="212"/>
        <end position="230"/>
    </location>
</feature>
<dbReference type="PROSITE" id="PS50850">
    <property type="entry name" value="MFS"/>
    <property type="match status" value="1"/>
</dbReference>
<evidence type="ECO:0000256" key="3">
    <source>
        <dbReference type="ARBA" id="ARBA00022989"/>
    </source>
</evidence>
<sequence length="408" mass="41336">MSNTSPPAPEQLARLRVAATLFFGIGGFLFAGWSVRIPAIKEQVQASPGSLGLALLGISGAAVVTMMVTGTMCRLWGSRQVTIASAVLLSLAVVPPTLTHSPLTLGLTLLIFGIGYGAIDVAVNSVAVDLIAAIKRPIMSGLHAANSVGSLIGAGLGAVLAIRLSPLAHMLVAMPISLIATAWAGRMLMAAPLPRAKRPDHGGVSLRGGRRFGVIVGLASVVALCAAYSQGAMDNWVPLHIETDLGHNSAVAGAGYATVAGTLTIGRIVGVRLLERFGHVVVVVGGGLVAACGALLMALSPVIWLVFVGLVVTGLGLSNIFPSALALAGSTGGPNGIAIASTLGYGGILLAPPTIGFLADSYGLPRALTIIAAMLIVAAALSFVVRRELHGTSTAPSPDAVQYPEEVR</sequence>
<keyword evidence="3 5" id="KW-1133">Transmembrane helix</keyword>
<feature type="transmembrane region" description="Helical" evidence="5">
    <location>
        <begin position="337"/>
        <end position="358"/>
    </location>
</feature>
<feature type="transmembrane region" description="Helical" evidence="5">
    <location>
        <begin position="144"/>
        <end position="164"/>
    </location>
</feature>
<protein>
    <submittedName>
        <fullName evidence="7">MFS transporter</fullName>
    </submittedName>
</protein>
<feature type="transmembrane region" description="Helical" evidence="5">
    <location>
        <begin position="51"/>
        <end position="69"/>
    </location>
</feature>
<feature type="transmembrane region" description="Helical" evidence="5">
    <location>
        <begin position="250"/>
        <end position="270"/>
    </location>
</feature>
<evidence type="ECO:0000256" key="5">
    <source>
        <dbReference type="SAM" id="Phobius"/>
    </source>
</evidence>
<dbReference type="EMBL" id="JAGFNS010000024">
    <property type="protein sequence ID" value="MBO3741960.1"/>
    <property type="molecule type" value="Genomic_DNA"/>
</dbReference>
<feature type="transmembrane region" description="Helical" evidence="5">
    <location>
        <begin position="302"/>
        <end position="325"/>
    </location>
</feature>
<feature type="transmembrane region" description="Helical" evidence="5">
    <location>
        <begin position="364"/>
        <end position="385"/>
    </location>
</feature>
<evidence type="ECO:0000256" key="1">
    <source>
        <dbReference type="ARBA" id="ARBA00004651"/>
    </source>
</evidence>
<dbReference type="Proteomes" id="UP000679690">
    <property type="component" value="Unassembled WGS sequence"/>
</dbReference>
<dbReference type="SUPFAM" id="SSF103473">
    <property type="entry name" value="MFS general substrate transporter"/>
    <property type="match status" value="1"/>
</dbReference>
<dbReference type="PANTHER" id="PTHR23514:SF13">
    <property type="entry name" value="INNER MEMBRANE PROTEIN YBJJ"/>
    <property type="match status" value="1"/>
</dbReference>
<proteinExistence type="predicted"/>
<dbReference type="Gene3D" id="1.20.1250.20">
    <property type="entry name" value="MFS general substrate transporter like domains"/>
    <property type="match status" value="2"/>
</dbReference>
<comment type="caution">
    <text evidence="7">The sequence shown here is derived from an EMBL/GenBank/DDBJ whole genome shotgun (WGS) entry which is preliminary data.</text>
</comment>
<reference evidence="7 8" key="1">
    <citation type="submission" date="2021-03" db="EMBL/GenBank/DDBJ databases">
        <title>Actinoplanes flavus sp. nov., a novel actinomycete isolated from Coconut Palm rhizosphere soil.</title>
        <authorList>
            <person name="Luo X."/>
        </authorList>
    </citation>
    <scope>NUCLEOTIDE SEQUENCE [LARGE SCALE GENOMIC DNA]</scope>
    <source>
        <strain evidence="7 8">NEAU-H7</strain>
    </source>
</reference>
<evidence type="ECO:0000313" key="7">
    <source>
        <dbReference type="EMBL" id="MBO3741960.1"/>
    </source>
</evidence>
<dbReference type="InterPro" id="IPR036259">
    <property type="entry name" value="MFS_trans_sf"/>
</dbReference>
<evidence type="ECO:0000256" key="4">
    <source>
        <dbReference type="ARBA" id="ARBA00023136"/>
    </source>
</evidence>
<keyword evidence="2 5" id="KW-0812">Transmembrane</keyword>
<name>A0ABS3UTR1_9ACTN</name>
<evidence type="ECO:0000256" key="2">
    <source>
        <dbReference type="ARBA" id="ARBA00022692"/>
    </source>
</evidence>
<dbReference type="PANTHER" id="PTHR23514">
    <property type="entry name" value="BYPASS OF STOP CODON PROTEIN 6"/>
    <property type="match status" value="1"/>
</dbReference>
<feature type="domain" description="Major facilitator superfamily (MFS) profile" evidence="6">
    <location>
        <begin position="12"/>
        <end position="390"/>
    </location>
</feature>
<evidence type="ECO:0000313" key="8">
    <source>
        <dbReference type="Proteomes" id="UP000679690"/>
    </source>
</evidence>